<dbReference type="AlphaFoldDB" id="A0A7R9B0V5"/>
<feature type="compositionally biased region" description="Basic and acidic residues" evidence="5">
    <location>
        <begin position="80"/>
        <end position="90"/>
    </location>
</feature>
<evidence type="ECO:0000256" key="1">
    <source>
        <dbReference type="ARBA" id="ARBA00009580"/>
    </source>
</evidence>
<evidence type="ECO:0000256" key="3">
    <source>
        <dbReference type="ARBA" id="ARBA00022801"/>
    </source>
</evidence>
<evidence type="ECO:0000256" key="5">
    <source>
        <dbReference type="SAM" id="MobiDB-lite"/>
    </source>
</evidence>
<organism evidence="7">
    <name type="scientific">Timema shepardi</name>
    <name type="common">Walking stick</name>
    <dbReference type="NCBI Taxonomy" id="629360"/>
    <lineage>
        <taxon>Eukaryota</taxon>
        <taxon>Metazoa</taxon>
        <taxon>Ecdysozoa</taxon>
        <taxon>Arthropoda</taxon>
        <taxon>Hexapoda</taxon>
        <taxon>Insecta</taxon>
        <taxon>Pterygota</taxon>
        <taxon>Neoptera</taxon>
        <taxon>Polyneoptera</taxon>
        <taxon>Phasmatodea</taxon>
        <taxon>Timematodea</taxon>
        <taxon>Timematoidea</taxon>
        <taxon>Timematidae</taxon>
        <taxon>Timema</taxon>
    </lineage>
</organism>
<dbReference type="PROSITE" id="PS50056">
    <property type="entry name" value="TYR_PHOSPHATASE_2"/>
    <property type="match status" value="1"/>
</dbReference>
<dbReference type="GO" id="GO:0004725">
    <property type="term" value="F:protein tyrosine phosphatase activity"/>
    <property type="evidence" value="ECO:0007669"/>
    <property type="project" value="UniProtKB-EC"/>
</dbReference>
<dbReference type="EC" id="3.1.3.48" evidence="2"/>
<accession>A0A7R9B0V5</accession>
<feature type="region of interest" description="Disordered" evidence="5">
    <location>
        <begin position="70"/>
        <end position="138"/>
    </location>
</feature>
<keyword evidence="4" id="KW-0904">Protein phosphatase</keyword>
<dbReference type="SUPFAM" id="SSF52799">
    <property type="entry name" value="(Phosphotyrosine protein) phosphatases II"/>
    <property type="match status" value="1"/>
</dbReference>
<protein>
    <recommendedName>
        <fullName evidence="2">protein-tyrosine-phosphatase</fullName>
        <ecNumber evidence="2">3.1.3.48</ecNumber>
    </recommendedName>
</protein>
<reference evidence="7" key="1">
    <citation type="submission" date="2020-11" db="EMBL/GenBank/DDBJ databases">
        <authorList>
            <person name="Tran Van P."/>
        </authorList>
    </citation>
    <scope>NUCLEOTIDE SEQUENCE</scope>
</reference>
<gene>
    <name evidence="7" type="ORF">TSIB3V08_LOCUS8186</name>
</gene>
<evidence type="ECO:0000259" key="6">
    <source>
        <dbReference type="PROSITE" id="PS50056"/>
    </source>
</evidence>
<dbReference type="InterPro" id="IPR050561">
    <property type="entry name" value="PTP"/>
</dbReference>
<evidence type="ECO:0000313" key="7">
    <source>
        <dbReference type="EMBL" id="CAD7264124.1"/>
    </source>
</evidence>
<dbReference type="CDD" id="cd14505">
    <property type="entry name" value="CDKN3-like"/>
    <property type="match status" value="1"/>
</dbReference>
<evidence type="ECO:0000256" key="2">
    <source>
        <dbReference type="ARBA" id="ARBA00013064"/>
    </source>
</evidence>
<dbReference type="InterPro" id="IPR022778">
    <property type="entry name" value="CDKN3"/>
</dbReference>
<dbReference type="Gene3D" id="3.90.190.10">
    <property type="entry name" value="Protein tyrosine phosphatase superfamily"/>
    <property type="match status" value="1"/>
</dbReference>
<dbReference type="InterPro" id="IPR000387">
    <property type="entry name" value="Tyr_Pase_dom"/>
</dbReference>
<proteinExistence type="inferred from homology"/>
<comment type="similarity">
    <text evidence="1">Belongs to the protein-tyrosine phosphatase family.</text>
</comment>
<feature type="compositionally biased region" description="Basic and acidic residues" evidence="5">
    <location>
        <begin position="103"/>
        <end position="113"/>
    </location>
</feature>
<evidence type="ECO:0000256" key="4">
    <source>
        <dbReference type="ARBA" id="ARBA00022912"/>
    </source>
</evidence>
<dbReference type="Pfam" id="PF05706">
    <property type="entry name" value="CDKN3"/>
    <property type="match status" value="1"/>
</dbReference>
<keyword evidence="3" id="KW-0378">Hydrolase</keyword>
<dbReference type="PANTHER" id="PTHR23339">
    <property type="entry name" value="TYROSINE SPECIFIC PROTEIN PHOSPHATASE AND DUAL SPECIFICITY PROTEIN PHOSPHATASE"/>
    <property type="match status" value="1"/>
</dbReference>
<dbReference type="InterPro" id="IPR029021">
    <property type="entry name" value="Prot-tyrosine_phosphatase-like"/>
</dbReference>
<name>A0A7R9B0V5_TIMSH</name>
<feature type="domain" description="Tyrosine specific protein phosphatases" evidence="6">
    <location>
        <begin position="277"/>
        <end position="335"/>
    </location>
</feature>
<dbReference type="EMBL" id="OC004128">
    <property type="protein sequence ID" value="CAD7264124.1"/>
    <property type="molecule type" value="Genomic_DNA"/>
</dbReference>
<sequence>MVKNFEALVRIPVVQRSVLLSRVRPDLPAERALKGIKEREGGEVPRAIQAPSTSCYSCCHVTPWLERGVGGNLPVTPGEYSRDNGERATRPLEGNLSGTPGEYSRDNGERATRPLEGQGDPGSHYSSEDYDEDWPSSGEMEEYPKMFQFDSSDEDYDESQDATDSVKFDWSSLYNFSTAPVMIIQQVIFDRIDFDELVPRQCLAIGDLPGYRYKTTRRNLHQDLGVLKRASISHVCCLCTSGELAKYRVPQLIDEYKECGLSVFHLPIPDGDPPSIPVAIALVENIKCALDSQHKVLVHCFGGLGRAAVIVACYLMTLDRQLEPETVIELIRQTRGARAIQTVKVMAQVARVGGPMAGGDDTGDDEDDEVSLAARLLSVRNTRIMAHNRREASWMEVKQLRFAFPRGLSSVGLIGAKSAGLCLHGVLRLKTVFDFQLLTLI</sequence>
<dbReference type="FunFam" id="3.90.190.10:FF:000157">
    <property type="entry name" value="Protein-tyrosine phosphatase"/>
    <property type="match status" value="1"/>
</dbReference>